<evidence type="ECO:0000313" key="7">
    <source>
        <dbReference type="Proteomes" id="UP000821837"/>
    </source>
</evidence>
<dbReference type="PANTHER" id="PTHR47966">
    <property type="entry name" value="BETA-SITE APP-CLEAVING ENZYME, ISOFORM A-RELATED"/>
    <property type="match status" value="1"/>
</dbReference>
<evidence type="ECO:0000256" key="1">
    <source>
        <dbReference type="ARBA" id="ARBA00007447"/>
    </source>
</evidence>
<dbReference type="GO" id="GO:0006508">
    <property type="term" value="P:proteolysis"/>
    <property type="evidence" value="ECO:0007669"/>
    <property type="project" value="UniProtKB-KW"/>
</dbReference>
<dbReference type="PANTHER" id="PTHR47966:SF51">
    <property type="entry name" value="BETA-SITE APP-CLEAVING ENZYME, ISOFORM A-RELATED"/>
    <property type="match status" value="1"/>
</dbReference>
<keyword evidence="4" id="KW-0378">Hydrolase</keyword>
<dbReference type="EMBL" id="JABSTV010001245">
    <property type="protein sequence ID" value="KAH7983279.1"/>
    <property type="molecule type" value="Genomic_DNA"/>
</dbReference>
<keyword evidence="2" id="KW-0645">Protease</keyword>
<keyword evidence="7" id="KW-1185">Reference proteome</keyword>
<comment type="caution">
    <text evidence="6">The sequence shown here is derived from an EMBL/GenBank/DDBJ whole genome shotgun (WGS) entry which is preliminary data.</text>
</comment>
<evidence type="ECO:0000256" key="4">
    <source>
        <dbReference type="ARBA" id="ARBA00022801"/>
    </source>
</evidence>
<evidence type="ECO:0000256" key="3">
    <source>
        <dbReference type="ARBA" id="ARBA00022750"/>
    </source>
</evidence>
<dbReference type="VEuPathDB" id="VectorBase:RSAN_029966"/>
<organism evidence="6 7">
    <name type="scientific">Rhipicephalus sanguineus</name>
    <name type="common">Brown dog tick</name>
    <name type="synonym">Ixodes sanguineus</name>
    <dbReference type="NCBI Taxonomy" id="34632"/>
    <lineage>
        <taxon>Eukaryota</taxon>
        <taxon>Metazoa</taxon>
        <taxon>Ecdysozoa</taxon>
        <taxon>Arthropoda</taxon>
        <taxon>Chelicerata</taxon>
        <taxon>Arachnida</taxon>
        <taxon>Acari</taxon>
        <taxon>Parasitiformes</taxon>
        <taxon>Ixodida</taxon>
        <taxon>Ixodoidea</taxon>
        <taxon>Ixodidae</taxon>
        <taxon>Rhipicephalinae</taxon>
        <taxon>Rhipicephalus</taxon>
        <taxon>Rhipicephalus</taxon>
    </lineage>
</organism>
<dbReference type="InterPro" id="IPR001461">
    <property type="entry name" value="Aspartic_peptidase_A1"/>
</dbReference>
<proteinExistence type="inferred from homology"/>
<protein>
    <recommendedName>
        <fullName evidence="5">Peptidase A1 domain-containing protein</fullName>
    </recommendedName>
</protein>
<dbReference type="Proteomes" id="UP000821837">
    <property type="component" value="Chromosome 1"/>
</dbReference>
<dbReference type="PROSITE" id="PS51767">
    <property type="entry name" value="PEPTIDASE_A1"/>
    <property type="match status" value="1"/>
</dbReference>
<comment type="similarity">
    <text evidence="1">Belongs to the peptidase A1 family.</text>
</comment>
<reference evidence="6" key="1">
    <citation type="journal article" date="2020" name="Cell">
        <title>Large-Scale Comparative Analyses of Tick Genomes Elucidate Their Genetic Diversity and Vector Capacities.</title>
        <authorList>
            <consortium name="Tick Genome and Microbiome Consortium (TIGMIC)"/>
            <person name="Jia N."/>
            <person name="Wang J."/>
            <person name="Shi W."/>
            <person name="Du L."/>
            <person name="Sun Y."/>
            <person name="Zhan W."/>
            <person name="Jiang J.F."/>
            <person name="Wang Q."/>
            <person name="Zhang B."/>
            <person name="Ji P."/>
            <person name="Bell-Sakyi L."/>
            <person name="Cui X.M."/>
            <person name="Yuan T.T."/>
            <person name="Jiang B.G."/>
            <person name="Yang W.F."/>
            <person name="Lam T.T."/>
            <person name="Chang Q.C."/>
            <person name="Ding S.J."/>
            <person name="Wang X.J."/>
            <person name="Zhu J.G."/>
            <person name="Ruan X.D."/>
            <person name="Zhao L."/>
            <person name="Wei J.T."/>
            <person name="Ye R.Z."/>
            <person name="Que T.C."/>
            <person name="Du C.H."/>
            <person name="Zhou Y.H."/>
            <person name="Cheng J.X."/>
            <person name="Dai P.F."/>
            <person name="Guo W.B."/>
            <person name="Han X.H."/>
            <person name="Huang E.J."/>
            <person name="Li L.F."/>
            <person name="Wei W."/>
            <person name="Gao Y.C."/>
            <person name="Liu J.Z."/>
            <person name="Shao H.Z."/>
            <person name="Wang X."/>
            <person name="Wang C.C."/>
            <person name="Yang T.C."/>
            <person name="Huo Q.B."/>
            <person name="Li W."/>
            <person name="Chen H.Y."/>
            <person name="Chen S.E."/>
            <person name="Zhou L.G."/>
            <person name="Ni X.B."/>
            <person name="Tian J.H."/>
            <person name="Sheng Y."/>
            <person name="Liu T."/>
            <person name="Pan Y.S."/>
            <person name="Xia L.Y."/>
            <person name="Li J."/>
            <person name="Zhao F."/>
            <person name="Cao W.C."/>
        </authorList>
    </citation>
    <scope>NUCLEOTIDE SEQUENCE</scope>
    <source>
        <strain evidence="6">Rsan-2018</strain>
    </source>
</reference>
<evidence type="ECO:0000256" key="2">
    <source>
        <dbReference type="ARBA" id="ARBA00022670"/>
    </source>
</evidence>
<dbReference type="SUPFAM" id="SSF50630">
    <property type="entry name" value="Acid proteases"/>
    <property type="match status" value="1"/>
</dbReference>
<sequence length="218" mass="24626">MVWCPHSHSPKSRTRRKVSFGPNQFDGAIARDVPFDGIIGLAYPKVSSLKVKPVFDAIMEKKLVPQSVFSFYLGRSSDARPAGELVLGGINHERFKGSMHYVSVSKKRHWEFQMDRVQAGSDKRFCVGGCWTVVDSGSSLIEGPQEEIDRINKVIGAQKTEHERLQTSNNKVRCYAGFGTTDDYGTKKPLWILGQVFMRKFYTVFDRNADRIGFAEAR</sequence>
<dbReference type="InterPro" id="IPR021109">
    <property type="entry name" value="Peptidase_aspartic_dom_sf"/>
</dbReference>
<reference evidence="6" key="2">
    <citation type="submission" date="2021-09" db="EMBL/GenBank/DDBJ databases">
        <authorList>
            <person name="Jia N."/>
            <person name="Wang J."/>
            <person name="Shi W."/>
            <person name="Du L."/>
            <person name="Sun Y."/>
            <person name="Zhan W."/>
            <person name="Jiang J."/>
            <person name="Wang Q."/>
            <person name="Zhang B."/>
            <person name="Ji P."/>
            <person name="Sakyi L.B."/>
            <person name="Cui X."/>
            <person name="Yuan T."/>
            <person name="Jiang B."/>
            <person name="Yang W."/>
            <person name="Lam T.T.-Y."/>
            <person name="Chang Q."/>
            <person name="Ding S."/>
            <person name="Wang X."/>
            <person name="Zhu J."/>
            <person name="Ruan X."/>
            <person name="Zhao L."/>
            <person name="Wei J."/>
            <person name="Que T."/>
            <person name="Du C."/>
            <person name="Cheng J."/>
            <person name="Dai P."/>
            <person name="Han X."/>
            <person name="Huang E."/>
            <person name="Gao Y."/>
            <person name="Liu J."/>
            <person name="Shao H."/>
            <person name="Ye R."/>
            <person name="Li L."/>
            <person name="Wei W."/>
            <person name="Wang X."/>
            <person name="Wang C."/>
            <person name="Huo Q."/>
            <person name="Li W."/>
            <person name="Guo W."/>
            <person name="Chen H."/>
            <person name="Chen S."/>
            <person name="Zhou L."/>
            <person name="Zhou L."/>
            <person name="Ni X."/>
            <person name="Tian J."/>
            <person name="Zhou Y."/>
            <person name="Sheng Y."/>
            <person name="Liu T."/>
            <person name="Pan Y."/>
            <person name="Xia L."/>
            <person name="Li J."/>
            <person name="Zhao F."/>
            <person name="Cao W."/>
        </authorList>
    </citation>
    <scope>NUCLEOTIDE SEQUENCE</scope>
    <source>
        <strain evidence="6">Rsan-2018</strain>
        <tissue evidence="6">Larvae</tissue>
    </source>
</reference>
<dbReference type="InterPro" id="IPR033121">
    <property type="entry name" value="PEPTIDASE_A1"/>
</dbReference>
<dbReference type="AlphaFoldDB" id="A0A9D4YP49"/>
<keyword evidence="3" id="KW-0064">Aspartyl protease</keyword>
<dbReference type="PRINTS" id="PR00792">
    <property type="entry name" value="PEPSIN"/>
</dbReference>
<dbReference type="GO" id="GO:0004190">
    <property type="term" value="F:aspartic-type endopeptidase activity"/>
    <property type="evidence" value="ECO:0007669"/>
    <property type="project" value="UniProtKB-KW"/>
</dbReference>
<name>A0A9D4YP49_RHISA</name>
<dbReference type="Pfam" id="PF00026">
    <property type="entry name" value="Asp"/>
    <property type="match status" value="2"/>
</dbReference>
<gene>
    <name evidence="6" type="ORF">HPB52_010604</name>
</gene>
<feature type="domain" description="Peptidase A1" evidence="5">
    <location>
        <begin position="1"/>
        <end position="218"/>
    </location>
</feature>
<dbReference type="FunFam" id="2.40.70.10:FF:000115">
    <property type="entry name" value="Lysosomal aspartic protease"/>
    <property type="match status" value="1"/>
</dbReference>
<accession>A0A9D4YP49</accession>
<evidence type="ECO:0000259" key="5">
    <source>
        <dbReference type="PROSITE" id="PS51767"/>
    </source>
</evidence>
<dbReference type="Gene3D" id="2.40.70.10">
    <property type="entry name" value="Acid Proteases"/>
    <property type="match status" value="2"/>
</dbReference>
<evidence type="ECO:0000313" key="6">
    <source>
        <dbReference type="EMBL" id="KAH7983279.1"/>
    </source>
</evidence>